<dbReference type="InterPro" id="IPR008335">
    <property type="entry name" value="Mopterin_OxRdtase_euk"/>
</dbReference>
<evidence type="ECO:0000259" key="7">
    <source>
        <dbReference type="Pfam" id="PF03404"/>
    </source>
</evidence>
<reference evidence="8 9" key="1">
    <citation type="journal article" date="2016" name="Genome Announc.">
        <title>Complete Genome Sequence of Methylobacterium populi P-1M, Isolated from Pink-Pigmented Household Biofilm.</title>
        <authorList>
            <person name="Morohoshi T."/>
            <person name="Ikeda T."/>
        </authorList>
    </citation>
    <scope>NUCLEOTIDE SEQUENCE [LARGE SCALE GENOMIC DNA]</scope>
    <source>
        <strain evidence="8 9">P-1M</strain>
    </source>
</reference>
<dbReference type="GO" id="GO:0043546">
    <property type="term" value="F:molybdopterin cofactor binding"/>
    <property type="evidence" value="ECO:0007669"/>
    <property type="project" value="TreeGrafter"/>
</dbReference>
<name>A0A169QGP7_9HYPH</name>
<dbReference type="Pfam" id="PF00174">
    <property type="entry name" value="Oxidored_molyb"/>
    <property type="match status" value="1"/>
</dbReference>
<evidence type="ECO:0000313" key="9">
    <source>
        <dbReference type="Proteomes" id="UP000218288"/>
    </source>
</evidence>
<evidence type="ECO:0000256" key="3">
    <source>
        <dbReference type="ARBA" id="ARBA00022723"/>
    </source>
</evidence>
<dbReference type="InterPro" id="IPR014756">
    <property type="entry name" value="Ig_E-set"/>
</dbReference>
<keyword evidence="2" id="KW-0500">Molybdenum</keyword>
<feature type="signal peptide" evidence="5">
    <location>
        <begin position="1"/>
        <end position="26"/>
    </location>
</feature>
<dbReference type="OrthoDB" id="9778777at2"/>
<dbReference type="FunFam" id="3.90.420.10:FF:000007">
    <property type="entry name" value="Sulfite:cytochrome c oxidoreductase subunit A"/>
    <property type="match status" value="1"/>
</dbReference>
<protein>
    <submittedName>
        <fullName evidence="8">Molybdopterin binding oxidoreductase</fullName>
    </submittedName>
</protein>
<feature type="domain" description="Moybdenum cofactor oxidoreductase dimerisation" evidence="7">
    <location>
        <begin position="285"/>
        <end position="392"/>
    </location>
</feature>
<organism evidence="8 9">
    <name type="scientific">Methylorubrum populi</name>
    <dbReference type="NCBI Taxonomy" id="223967"/>
    <lineage>
        <taxon>Bacteria</taxon>
        <taxon>Pseudomonadati</taxon>
        <taxon>Pseudomonadota</taxon>
        <taxon>Alphaproteobacteria</taxon>
        <taxon>Hyphomicrobiales</taxon>
        <taxon>Methylobacteriaceae</taxon>
        <taxon>Methylorubrum</taxon>
    </lineage>
</organism>
<evidence type="ECO:0000259" key="6">
    <source>
        <dbReference type="Pfam" id="PF00174"/>
    </source>
</evidence>
<evidence type="ECO:0000256" key="4">
    <source>
        <dbReference type="ARBA" id="ARBA00023002"/>
    </source>
</evidence>
<dbReference type="InterPro" id="IPR005066">
    <property type="entry name" value="MoCF_OxRdtse_dimer"/>
</dbReference>
<dbReference type="GO" id="GO:0020037">
    <property type="term" value="F:heme binding"/>
    <property type="evidence" value="ECO:0007669"/>
    <property type="project" value="TreeGrafter"/>
</dbReference>
<dbReference type="PANTHER" id="PTHR19372:SF7">
    <property type="entry name" value="SULFITE OXIDASE, MITOCHONDRIAL"/>
    <property type="match status" value="1"/>
</dbReference>
<dbReference type="GO" id="GO:0008482">
    <property type="term" value="F:sulfite oxidase activity"/>
    <property type="evidence" value="ECO:0007669"/>
    <property type="project" value="TreeGrafter"/>
</dbReference>
<feature type="domain" description="Oxidoreductase molybdopterin-binding" evidence="6">
    <location>
        <begin position="89"/>
        <end position="258"/>
    </location>
</feature>
<dbReference type="EMBL" id="AP014809">
    <property type="protein sequence ID" value="BAU88874.1"/>
    <property type="molecule type" value="Genomic_DNA"/>
</dbReference>
<feature type="chain" id="PRO_5007902322" evidence="5">
    <location>
        <begin position="27"/>
        <end position="401"/>
    </location>
</feature>
<dbReference type="InterPro" id="IPR036374">
    <property type="entry name" value="OxRdtase_Mopterin-bd_sf"/>
</dbReference>
<dbReference type="GO" id="GO:0030151">
    <property type="term" value="F:molybdenum ion binding"/>
    <property type="evidence" value="ECO:0007669"/>
    <property type="project" value="InterPro"/>
</dbReference>
<dbReference type="PRINTS" id="PR00407">
    <property type="entry name" value="EUMOPTERIN"/>
</dbReference>
<proteinExistence type="predicted"/>
<keyword evidence="3" id="KW-0479">Metal-binding</keyword>
<dbReference type="GO" id="GO:0006790">
    <property type="term" value="P:sulfur compound metabolic process"/>
    <property type="evidence" value="ECO:0007669"/>
    <property type="project" value="TreeGrafter"/>
</dbReference>
<keyword evidence="5" id="KW-0732">Signal</keyword>
<dbReference type="Proteomes" id="UP000218288">
    <property type="component" value="Chromosome"/>
</dbReference>
<dbReference type="SUPFAM" id="SSF81296">
    <property type="entry name" value="E set domains"/>
    <property type="match status" value="1"/>
</dbReference>
<dbReference type="Gene3D" id="3.90.420.10">
    <property type="entry name" value="Oxidoreductase, molybdopterin-binding domain"/>
    <property type="match status" value="1"/>
</dbReference>
<evidence type="ECO:0000256" key="5">
    <source>
        <dbReference type="SAM" id="SignalP"/>
    </source>
</evidence>
<sequence>MLHRRALLRGAGSALLAGAAVGRAHAAPSDRIALPFGNGERPLVAYPGKRPLIQMTSRPPQLETPFSVFDEGTITANDAFFVRYHLAGLPGEVDPDAFRLEIKGEVDKPLSLSLAEIKAFGPVEVVAVNQCSGNSRGFFEPRVAGGQLANGAMGCARWKGVPLKAVLDRAGVKAGARQVMFEGLDGPVLEKTPDFAKALDLDHARDGEVMLAYAMNGEDLPFLNGFPLRLVVPGYYGTYWLKHLNAITVLDTTFENFWMKPAYRIPDNACGCTEPGKAPTATVPINRFTIRSFITNLTDGATVTAGAETTLRGIAFDGGYGLTEVLVSGDDGRSWSAARLGRDEGRYAFRGWETSVRLPAGEHRLRVRALNRIGQSQPLEPLWNPAGYLRNVVETTRVTAV</sequence>
<accession>A0A169QGP7</accession>
<keyword evidence="4" id="KW-0560">Oxidoreductase</keyword>
<gene>
    <name evidence="8" type="ORF">MPPM_0269</name>
</gene>
<dbReference type="SUPFAM" id="SSF56524">
    <property type="entry name" value="Oxidoreductase molybdopterin-binding domain"/>
    <property type="match status" value="1"/>
</dbReference>
<dbReference type="InterPro" id="IPR000572">
    <property type="entry name" value="OxRdtase_Mopterin-bd_dom"/>
</dbReference>
<evidence type="ECO:0000256" key="2">
    <source>
        <dbReference type="ARBA" id="ARBA00022505"/>
    </source>
</evidence>
<dbReference type="InterPro" id="IPR006311">
    <property type="entry name" value="TAT_signal"/>
</dbReference>
<evidence type="ECO:0000313" key="8">
    <source>
        <dbReference type="EMBL" id="BAU88874.1"/>
    </source>
</evidence>
<dbReference type="PROSITE" id="PS51318">
    <property type="entry name" value="TAT"/>
    <property type="match status" value="1"/>
</dbReference>
<dbReference type="AlphaFoldDB" id="A0A169QGP7"/>
<dbReference type="Pfam" id="PF03404">
    <property type="entry name" value="Mo-co_dimer"/>
    <property type="match status" value="1"/>
</dbReference>
<dbReference type="RefSeq" id="WP_096483184.1">
    <property type="nucleotide sequence ID" value="NZ_AP014809.1"/>
</dbReference>
<dbReference type="Gene3D" id="2.60.40.650">
    <property type="match status" value="1"/>
</dbReference>
<evidence type="ECO:0000256" key="1">
    <source>
        <dbReference type="ARBA" id="ARBA00001924"/>
    </source>
</evidence>
<comment type="cofactor">
    <cofactor evidence="1">
        <name>Mo-molybdopterin</name>
        <dbReference type="ChEBI" id="CHEBI:71302"/>
    </cofactor>
</comment>
<dbReference type="PANTHER" id="PTHR19372">
    <property type="entry name" value="SULFITE REDUCTASE"/>
    <property type="match status" value="1"/>
</dbReference>